<comment type="similarity">
    <text evidence="1">Belongs to the GrpE family.</text>
</comment>
<reference evidence="3 4" key="1">
    <citation type="journal article" date="2016" name="Sci. Rep.">
        <title>Metabolic traits of an uncultured archaeal lineage -MSBL1- from brine pools of the Red Sea.</title>
        <authorList>
            <person name="Mwirichia R."/>
            <person name="Alam I."/>
            <person name="Rashid M."/>
            <person name="Vinu M."/>
            <person name="Ba-Alawi W."/>
            <person name="Anthony Kamau A."/>
            <person name="Kamanda Ngugi D."/>
            <person name="Goker M."/>
            <person name="Klenk H.P."/>
            <person name="Bajic V."/>
            <person name="Stingl U."/>
        </authorList>
    </citation>
    <scope>NUCLEOTIDE SEQUENCE [LARGE SCALE GENOMIC DNA]</scope>
    <source>
        <strain evidence="3">SCGC-AAA382A13</strain>
    </source>
</reference>
<comment type="caution">
    <text evidence="3">The sequence shown here is derived from an EMBL/GenBank/DDBJ whole genome shotgun (WGS) entry which is preliminary data.</text>
</comment>
<protein>
    <submittedName>
        <fullName evidence="3">Uncharacterized protein</fullName>
    </submittedName>
</protein>
<organism evidence="3 4">
    <name type="scientific">candidate division MSBL1 archaeon SCGC-AAA382A13</name>
    <dbReference type="NCBI Taxonomy" id="1698279"/>
    <lineage>
        <taxon>Archaea</taxon>
        <taxon>Methanobacteriati</taxon>
        <taxon>Methanobacteriota</taxon>
        <taxon>candidate division MSBL1</taxon>
    </lineage>
</organism>
<evidence type="ECO:0000256" key="1">
    <source>
        <dbReference type="ARBA" id="ARBA00009054"/>
    </source>
</evidence>
<dbReference type="EMBL" id="LHYD01000003">
    <property type="protein sequence ID" value="KXB05658.1"/>
    <property type="molecule type" value="Genomic_DNA"/>
</dbReference>
<evidence type="ECO:0000256" key="2">
    <source>
        <dbReference type="ARBA" id="ARBA00023186"/>
    </source>
</evidence>
<proteinExistence type="inferred from homology"/>
<keyword evidence="4" id="KW-1185">Reference proteome</keyword>
<name>A0A133VGT2_9EURY</name>
<evidence type="ECO:0000313" key="4">
    <source>
        <dbReference type="Proteomes" id="UP000070311"/>
    </source>
</evidence>
<dbReference type="SUPFAM" id="SSF58014">
    <property type="entry name" value="Coiled-coil domain of nucleotide exchange factor GrpE"/>
    <property type="match status" value="1"/>
</dbReference>
<gene>
    <name evidence="3" type="ORF">AKJ50_00330</name>
</gene>
<evidence type="ECO:0000313" key="3">
    <source>
        <dbReference type="EMBL" id="KXB05658.1"/>
    </source>
</evidence>
<dbReference type="InterPro" id="IPR013805">
    <property type="entry name" value="GrpE_CC"/>
</dbReference>
<sequence length="70" mass="8880">MDKKDFFEDWKKDWEERKKELDTDQAEFFRKIRDRKNLEKRLERRMEKVIKEMAEGISEEVYPLKERKRA</sequence>
<keyword evidence="2" id="KW-0143">Chaperone</keyword>
<dbReference type="AlphaFoldDB" id="A0A133VGT2"/>
<dbReference type="Proteomes" id="UP000070311">
    <property type="component" value="Unassembled WGS sequence"/>
</dbReference>
<accession>A0A133VGT2</accession>